<dbReference type="PANTHER" id="PTHR45036:SF1">
    <property type="entry name" value="METHYLTRANSFERASE LIKE 7A"/>
    <property type="match status" value="1"/>
</dbReference>
<evidence type="ECO:0000313" key="1">
    <source>
        <dbReference type="EMBL" id="KAK5100282.1"/>
    </source>
</evidence>
<comment type="caution">
    <text evidence="1">The sequence shown here is derived from an EMBL/GenBank/DDBJ whole genome shotgun (WGS) entry which is preliminary data.</text>
</comment>
<dbReference type="Proteomes" id="UP001345013">
    <property type="component" value="Unassembled WGS sequence"/>
</dbReference>
<dbReference type="EMBL" id="JAVRRG010000007">
    <property type="protein sequence ID" value="KAK5100282.1"/>
    <property type="molecule type" value="Genomic_DNA"/>
</dbReference>
<dbReference type="Gene3D" id="3.40.50.150">
    <property type="entry name" value="Vaccinia Virus protein VP39"/>
    <property type="match status" value="1"/>
</dbReference>
<dbReference type="PANTHER" id="PTHR45036">
    <property type="entry name" value="METHYLTRANSFERASE LIKE 7B"/>
    <property type="match status" value="1"/>
</dbReference>
<dbReference type="InterPro" id="IPR029063">
    <property type="entry name" value="SAM-dependent_MTases_sf"/>
</dbReference>
<dbReference type="CDD" id="cd02440">
    <property type="entry name" value="AdoMet_MTases"/>
    <property type="match status" value="1"/>
</dbReference>
<proteinExistence type="predicted"/>
<dbReference type="SUPFAM" id="SSF53335">
    <property type="entry name" value="S-adenosyl-L-methionine-dependent methyltransferases"/>
    <property type="match status" value="1"/>
</dbReference>
<organism evidence="1 2">
    <name type="scientific">Lithohypha guttulata</name>
    <dbReference type="NCBI Taxonomy" id="1690604"/>
    <lineage>
        <taxon>Eukaryota</taxon>
        <taxon>Fungi</taxon>
        <taxon>Dikarya</taxon>
        <taxon>Ascomycota</taxon>
        <taxon>Pezizomycotina</taxon>
        <taxon>Eurotiomycetes</taxon>
        <taxon>Chaetothyriomycetidae</taxon>
        <taxon>Chaetothyriales</taxon>
        <taxon>Trichomeriaceae</taxon>
        <taxon>Lithohypha</taxon>
    </lineage>
</organism>
<sequence length="291" mass="31636">MSLLNHLPPFILGLIEPGILLYLAIRAYTTLLLQGLLQNGHPPPSLRSKAFGKFWERISPVPDPAAPLIGSATLVPPLLTNATGTVLDVGPGNGSLIARFTPAAPHITHIYGAEPATALHKTLRTNADASDLGRKYEILAADATFPSIARELVRVGAITAPDDARGTFDTIVCVRVLCSVPDLRGTISDLYRLLKPGGKLLVCEHTANPWRTSKGSVIARAMQTVYMLMGWSYFVGDCELTRDIEDELRRDARGRWESVDVERHFGRAVFTYVSGVLVKKGRPNRAALVGH</sequence>
<keyword evidence="2" id="KW-1185">Reference proteome</keyword>
<evidence type="ECO:0008006" key="3">
    <source>
        <dbReference type="Google" id="ProtNLM"/>
    </source>
</evidence>
<dbReference type="Pfam" id="PF13489">
    <property type="entry name" value="Methyltransf_23"/>
    <property type="match status" value="1"/>
</dbReference>
<name>A0ABR0KM45_9EURO</name>
<accession>A0ABR0KM45</accession>
<dbReference type="InterPro" id="IPR052356">
    <property type="entry name" value="Thiol_S-MT"/>
</dbReference>
<protein>
    <recommendedName>
        <fullName evidence="3">S-adenosyl-L-methionine-dependent methyltransferase</fullName>
    </recommendedName>
</protein>
<reference evidence="1 2" key="1">
    <citation type="submission" date="2023-08" db="EMBL/GenBank/DDBJ databases">
        <title>Black Yeasts Isolated from many extreme environments.</title>
        <authorList>
            <person name="Coleine C."/>
            <person name="Stajich J.E."/>
            <person name="Selbmann L."/>
        </authorList>
    </citation>
    <scope>NUCLEOTIDE SEQUENCE [LARGE SCALE GENOMIC DNA]</scope>
    <source>
        <strain evidence="1 2">CCFEE 5885</strain>
    </source>
</reference>
<evidence type="ECO:0000313" key="2">
    <source>
        <dbReference type="Proteomes" id="UP001345013"/>
    </source>
</evidence>
<gene>
    <name evidence="1" type="ORF">LTR24_001077</name>
</gene>